<proteinExistence type="predicted"/>
<name>A0A0F9LEV0_9ZZZZ</name>
<comment type="caution">
    <text evidence="1">The sequence shown here is derived from an EMBL/GenBank/DDBJ whole genome shotgun (WGS) entry which is preliminary data.</text>
</comment>
<gene>
    <name evidence="1" type="ORF">LCGC14_1208150</name>
</gene>
<protein>
    <submittedName>
        <fullName evidence="1">Uncharacterized protein</fullName>
    </submittedName>
</protein>
<accession>A0A0F9LEV0</accession>
<sequence>MSTYKYWWHCSNCIGMFYIDIHKGTTIKDALKEEKCCYCGCLTLR</sequence>
<evidence type="ECO:0000313" key="1">
    <source>
        <dbReference type="EMBL" id="KKM93464.1"/>
    </source>
</evidence>
<reference evidence="1" key="1">
    <citation type="journal article" date="2015" name="Nature">
        <title>Complex archaea that bridge the gap between prokaryotes and eukaryotes.</title>
        <authorList>
            <person name="Spang A."/>
            <person name="Saw J.H."/>
            <person name="Jorgensen S.L."/>
            <person name="Zaremba-Niedzwiedzka K."/>
            <person name="Martijn J."/>
            <person name="Lind A.E."/>
            <person name="van Eijk R."/>
            <person name="Schleper C."/>
            <person name="Guy L."/>
            <person name="Ettema T.J."/>
        </authorList>
    </citation>
    <scope>NUCLEOTIDE SEQUENCE</scope>
</reference>
<organism evidence="1">
    <name type="scientific">marine sediment metagenome</name>
    <dbReference type="NCBI Taxonomy" id="412755"/>
    <lineage>
        <taxon>unclassified sequences</taxon>
        <taxon>metagenomes</taxon>
        <taxon>ecological metagenomes</taxon>
    </lineage>
</organism>
<dbReference type="EMBL" id="LAZR01006262">
    <property type="protein sequence ID" value="KKM93464.1"/>
    <property type="molecule type" value="Genomic_DNA"/>
</dbReference>
<dbReference type="AlphaFoldDB" id="A0A0F9LEV0"/>